<evidence type="ECO:0000313" key="1">
    <source>
        <dbReference type="EMBL" id="JAH76069.1"/>
    </source>
</evidence>
<proteinExistence type="predicted"/>
<protein>
    <submittedName>
        <fullName evidence="1">Uncharacterized protein</fullName>
    </submittedName>
</protein>
<dbReference type="AlphaFoldDB" id="A0A0E9VD72"/>
<organism evidence="1">
    <name type="scientific">Anguilla anguilla</name>
    <name type="common">European freshwater eel</name>
    <name type="synonym">Muraena anguilla</name>
    <dbReference type="NCBI Taxonomy" id="7936"/>
    <lineage>
        <taxon>Eukaryota</taxon>
        <taxon>Metazoa</taxon>
        <taxon>Chordata</taxon>
        <taxon>Craniata</taxon>
        <taxon>Vertebrata</taxon>
        <taxon>Euteleostomi</taxon>
        <taxon>Actinopterygii</taxon>
        <taxon>Neopterygii</taxon>
        <taxon>Teleostei</taxon>
        <taxon>Anguilliformes</taxon>
        <taxon>Anguillidae</taxon>
        <taxon>Anguilla</taxon>
    </lineage>
</organism>
<reference evidence="1" key="1">
    <citation type="submission" date="2014-11" db="EMBL/GenBank/DDBJ databases">
        <authorList>
            <person name="Amaro Gonzalez C."/>
        </authorList>
    </citation>
    <scope>NUCLEOTIDE SEQUENCE</scope>
</reference>
<sequence>MGKKRRPLLRYSNLFSKMTFALILCGNWKL</sequence>
<name>A0A0E9VD72_ANGAN</name>
<reference evidence="1" key="2">
    <citation type="journal article" date="2015" name="Fish Shellfish Immunol.">
        <title>Early steps in the European eel (Anguilla anguilla)-Vibrio vulnificus interaction in the gills: Role of the RtxA13 toxin.</title>
        <authorList>
            <person name="Callol A."/>
            <person name="Pajuelo D."/>
            <person name="Ebbesson L."/>
            <person name="Teles M."/>
            <person name="MacKenzie S."/>
            <person name="Amaro C."/>
        </authorList>
    </citation>
    <scope>NUCLEOTIDE SEQUENCE</scope>
</reference>
<dbReference type="EMBL" id="GBXM01032508">
    <property type="protein sequence ID" value="JAH76069.1"/>
    <property type="molecule type" value="Transcribed_RNA"/>
</dbReference>
<accession>A0A0E9VD72</accession>